<organism evidence="5 6">
    <name type="scientific">Plectosphaerella cucumerina</name>
    <dbReference type="NCBI Taxonomy" id="40658"/>
    <lineage>
        <taxon>Eukaryota</taxon>
        <taxon>Fungi</taxon>
        <taxon>Dikarya</taxon>
        <taxon>Ascomycota</taxon>
        <taxon>Pezizomycotina</taxon>
        <taxon>Sordariomycetes</taxon>
        <taxon>Hypocreomycetidae</taxon>
        <taxon>Glomerellales</taxon>
        <taxon>Plectosphaerellaceae</taxon>
        <taxon>Plectosphaerella</taxon>
    </lineage>
</organism>
<accession>A0A8K0WZ13</accession>
<evidence type="ECO:0000313" key="6">
    <source>
        <dbReference type="Proteomes" id="UP000813385"/>
    </source>
</evidence>
<proteinExistence type="inferred from homology"/>
<evidence type="ECO:0000259" key="3">
    <source>
        <dbReference type="Pfam" id="PF01709"/>
    </source>
</evidence>
<dbReference type="Proteomes" id="UP000813385">
    <property type="component" value="Unassembled WGS sequence"/>
</dbReference>
<dbReference type="InterPro" id="IPR017856">
    <property type="entry name" value="Integrase-like_N"/>
</dbReference>
<name>A0A8K0WZ13_9PEZI</name>
<evidence type="ECO:0000256" key="1">
    <source>
        <dbReference type="ARBA" id="ARBA00008724"/>
    </source>
</evidence>
<dbReference type="InterPro" id="IPR029072">
    <property type="entry name" value="YebC-like"/>
</dbReference>
<dbReference type="Gene3D" id="1.10.10.200">
    <property type="match status" value="1"/>
</dbReference>
<evidence type="ECO:0000313" key="5">
    <source>
        <dbReference type="EMBL" id="KAH7349998.1"/>
    </source>
</evidence>
<dbReference type="SUPFAM" id="SSF75625">
    <property type="entry name" value="YebC-like"/>
    <property type="match status" value="1"/>
</dbReference>
<evidence type="ECO:0000259" key="4">
    <source>
        <dbReference type="Pfam" id="PF20772"/>
    </source>
</evidence>
<dbReference type="PANTHER" id="PTHR12532:SF0">
    <property type="entry name" value="TRANSLATIONAL ACTIVATOR OF CYTOCHROME C OXIDASE 1"/>
    <property type="match status" value="1"/>
</dbReference>
<dbReference type="OrthoDB" id="2017544at2759"/>
<dbReference type="Gene3D" id="3.30.70.980">
    <property type="match status" value="2"/>
</dbReference>
<dbReference type="AlphaFoldDB" id="A0A8K0WZ13"/>
<dbReference type="InterPro" id="IPR026564">
    <property type="entry name" value="Transcrip_reg_TACO1-like_dom3"/>
</dbReference>
<protein>
    <submittedName>
        <fullName evidence="5">DUF28 domain-containing protein</fullName>
    </submittedName>
</protein>
<comment type="similarity">
    <text evidence="1">Belongs to the TACO1 family.</text>
</comment>
<feature type="signal peptide" evidence="2">
    <location>
        <begin position="1"/>
        <end position="19"/>
    </location>
</feature>
<dbReference type="EMBL" id="JAGPXD010000006">
    <property type="protein sequence ID" value="KAH7349998.1"/>
    <property type="molecule type" value="Genomic_DNA"/>
</dbReference>
<dbReference type="GO" id="GO:0005739">
    <property type="term" value="C:mitochondrion"/>
    <property type="evidence" value="ECO:0007669"/>
    <property type="project" value="TreeGrafter"/>
</dbReference>
<dbReference type="InterPro" id="IPR002876">
    <property type="entry name" value="Transcrip_reg_TACO1-like"/>
</dbReference>
<dbReference type="Pfam" id="PF01709">
    <property type="entry name" value="Transcrip_reg"/>
    <property type="match status" value="1"/>
</dbReference>
<dbReference type="Pfam" id="PF20772">
    <property type="entry name" value="TACO1_YebC_N"/>
    <property type="match status" value="1"/>
</dbReference>
<keyword evidence="6" id="KW-1185">Reference proteome</keyword>
<dbReference type="InterPro" id="IPR049083">
    <property type="entry name" value="TACO1_YebC_N"/>
</dbReference>
<evidence type="ECO:0000256" key="2">
    <source>
        <dbReference type="SAM" id="SignalP"/>
    </source>
</evidence>
<gene>
    <name evidence="5" type="ORF">B0T11DRAFT_302159</name>
</gene>
<reference evidence="5" key="1">
    <citation type="journal article" date="2021" name="Nat. Commun.">
        <title>Genetic determinants of endophytism in the Arabidopsis root mycobiome.</title>
        <authorList>
            <person name="Mesny F."/>
            <person name="Miyauchi S."/>
            <person name="Thiergart T."/>
            <person name="Pickel B."/>
            <person name="Atanasova L."/>
            <person name="Karlsson M."/>
            <person name="Huettel B."/>
            <person name="Barry K.W."/>
            <person name="Haridas S."/>
            <person name="Chen C."/>
            <person name="Bauer D."/>
            <person name="Andreopoulos W."/>
            <person name="Pangilinan J."/>
            <person name="LaButti K."/>
            <person name="Riley R."/>
            <person name="Lipzen A."/>
            <person name="Clum A."/>
            <person name="Drula E."/>
            <person name="Henrissat B."/>
            <person name="Kohler A."/>
            <person name="Grigoriev I.V."/>
            <person name="Martin F.M."/>
            <person name="Hacquard S."/>
        </authorList>
    </citation>
    <scope>NUCLEOTIDE SEQUENCE</scope>
    <source>
        <strain evidence="5">MPI-CAGE-AT-0016</strain>
    </source>
</reference>
<feature type="chain" id="PRO_5035467580" evidence="2">
    <location>
        <begin position="20"/>
        <end position="309"/>
    </location>
</feature>
<feature type="domain" description="TACO1/YebC-like N-terminal" evidence="4">
    <location>
        <begin position="42"/>
        <end position="115"/>
    </location>
</feature>
<dbReference type="InterPro" id="IPR048300">
    <property type="entry name" value="TACO1_YebC-like_2nd/3rd_dom"/>
</dbReference>
<dbReference type="PANTHER" id="PTHR12532">
    <property type="entry name" value="TRANSLATIONAL ACTIVATOR OF CYTOCHROME C OXIDASE 1"/>
    <property type="match status" value="1"/>
</dbReference>
<comment type="caution">
    <text evidence="5">The sequence shown here is derived from an EMBL/GenBank/DDBJ whole genome shotgun (WGS) entry which is preliminary data.</text>
</comment>
<feature type="domain" description="TACO1/YebC-like second and third" evidence="3">
    <location>
        <begin position="124"/>
        <end position="290"/>
    </location>
</feature>
<keyword evidence="2" id="KW-0732">Signal</keyword>
<sequence length="309" mass="33072">MRPLTTLSLRTVLAAPVRAAAPVCRQCLRPLSTTAILDSGHNKWSKIKHRKGAADAQKVTMRTQHSQLIAMHSRRPDTTAVYGIDSPQLANAVTMAKKAGVPKATIEGAIARGQGRSATGSSLEPLTIEAIMPPGVALILDIETDGKARSLEDIKVVIRRHKGRPGPGAMSFFTRLGRVVFASQPDAEGDTTPPITVDEVLDDAIEAGAEDIEADDEGNIVMWTQPNMTSALTKALGPRFGGRVLSSEIIWKVNDETRARVEKPSEAVALADLLDAVSEFPEVQAVYANVADGGVPEEVWSRIEESLDG</sequence>